<dbReference type="RefSeq" id="WP_324668579.1">
    <property type="nucleotide sequence ID" value="NZ_CP141614.1"/>
</dbReference>
<feature type="domain" description="Alcohol dehydrogenase-like C-terminal" evidence="5">
    <location>
        <begin position="217"/>
        <end position="350"/>
    </location>
</feature>
<dbReference type="InterPro" id="IPR011032">
    <property type="entry name" value="GroES-like_sf"/>
</dbReference>
<evidence type="ECO:0000313" key="8">
    <source>
        <dbReference type="Proteomes" id="UP001333102"/>
    </source>
</evidence>
<accession>A0ABZ1BQ88</accession>
<dbReference type="Proteomes" id="UP001333102">
    <property type="component" value="Chromosome"/>
</dbReference>
<evidence type="ECO:0000259" key="5">
    <source>
        <dbReference type="Pfam" id="PF00107"/>
    </source>
</evidence>
<dbReference type="InterPro" id="IPR050129">
    <property type="entry name" value="Zn_alcohol_dh"/>
</dbReference>
<dbReference type="Pfam" id="PF08240">
    <property type="entry name" value="ADH_N"/>
    <property type="match status" value="1"/>
</dbReference>
<dbReference type="PROSITE" id="PS00059">
    <property type="entry name" value="ADH_ZINC"/>
    <property type="match status" value="1"/>
</dbReference>
<dbReference type="PANTHER" id="PTHR43401">
    <property type="entry name" value="L-THREONINE 3-DEHYDROGENASE"/>
    <property type="match status" value="1"/>
</dbReference>
<protein>
    <submittedName>
        <fullName evidence="7">Alcohol dehydrogenase catalytic domain-containing protein</fullName>
    </submittedName>
</protein>
<name>A0ABZ1BQ88_9FIRM</name>
<dbReference type="SUPFAM" id="SSF51735">
    <property type="entry name" value="NAD(P)-binding Rossmann-fold domains"/>
    <property type="match status" value="1"/>
</dbReference>
<organism evidence="7 8">
    <name type="scientific">Geochorda subterranea</name>
    <dbReference type="NCBI Taxonomy" id="3109564"/>
    <lineage>
        <taxon>Bacteria</taxon>
        <taxon>Bacillati</taxon>
        <taxon>Bacillota</taxon>
        <taxon>Limnochordia</taxon>
        <taxon>Limnochordales</taxon>
        <taxon>Geochordaceae</taxon>
        <taxon>Geochorda</taxon>
    </lineage>
</organism>
<dbReference type="EMBL" id="CP141614">
    <property type="protein sequence ID" value="WRP14272.1"/>
    <property type="molecule type" value="Genomic_DNA"/>
</dbReference>
<comment type="similarity">
    <text evidence="4">Belongs to the zinc-containing alcohol dehydrogenase family.</text>
</comment>
<dbReference type="SUPFAM" id="SSF50129">
    <property type="entry name" value="GroES-like"/>
    <property type="match status" value="1"/>
</dbReference>
<reference evidence="8" key="1">
    <citation type="submission" date="2023-12" db="EMBL/GenBank/DDBJ databases">
        <title>Novel isolates from deep terrestrial aquifers shed light on the physiology and ecology of the class Limnochordia.</title>
        <authorList>
            <person name="Karnachuk O.V."/>
            <person name="Lukina A.P."/>
            <person name="Avakyan M.R."/>
            <person name="Kadnikov V."/>
            <person name="Begmatov S."/>
            <person name="Beletsky A.V."/>
            <person name="Mardanov A.V."/>
            <person name="Ravin N.V."/>
        </authorList>
    </citation>
    <scope>NUCLEOTIDE SEQUENCE [LARGE SCALE GENOMIC DNA]</scope>
    <source>
        <strain evidence="8">LN</strain>
    </source>
</reference>
<dbReference type="Gene3D" id="3.90.180.10">
    <property type="entry name" value="Medium-chain alcohol dehydrogenases, catalytic domain"/>
    <property type="match status" value="1"/>
</dbReference>
<proteinExistence type="inferred from homology"/>
<feature type="domain" description="Alcohol dehydrogenase-like N-terminal" evidence="6">
    <location>
        <begin position="46"/>
        <end position="177"/>
    </location>
</feature>
<dbReference type="Gene3D" id="3.40.50.720">
    <property type="entry name" value="NAD(P)-binding Rossmann-like Domain"/>
    <property type="match status" value="1"/>
</dbReference>
<keyword evidence="8" id="KW-1185">Reference proteome</keyword>
<comment type="cofactor">
    <cofactor evidence="4">
        <name>Zn(2+)</name>
        <dbReference type="ChEBI" id="CHEBI:29105"/>
    </cofactor>
</comment>
<evidence type="ECO:0000256" key="3">
    <source>
        <dbReference type="ARBA" id="ARBA00023002"/>
    </source>
</evidence>
<dbReference type="InterPro" id="IPR036291">
    <property type="entry name" value="NAD(P)-bd_dom_sf"/>
</dbReference>
<dbReference type="PANTHER" id="PTHR43401:SF2">
    <property type="entry name" value="L-THREONINE 3-DEHYDROGENASE"/>
    <property type="match status" value="1"/>
</dbReference>
<dbReference type="InterPro" id="IPR013149">
    <property type="entry name" value="ADH-like_C"/>
</dbReference>
<keyword evidence="1 4" id="KW-0479">Metal-binding</keyword>
<evidence type="ECO:0000259" key="6">
    <source>
        <dbReference type="Pfam" id="PF08240"/>
    </source>
</evidence>
<dbReference type="InterPro" id="IPR002328">
    <property type="entry name" value="ADH_Zn_CS"/>
</dbReference>
<evidence type="ECO:0000313" key="7">
    <source>
        <dbReference type="EMBL" id="WRP14272.1"/>
    </source>
</evidence>
<keyword evidence="2 4" id="KW-0862">Zinc</keyword>
<evidence type="ECO:0000256" key="1">
    <source>
        <dbReference type="ARBA" id="ARBA00022723"/>
    </source>
</evidence>
<keyword evidence="3" id="KW-0560">Oxidoreductase</keyword>
<evidence type="ECO:0000256" key="2">
    <source>
        <dbReference type="ARBA" id="ARBA00022833"/>
    </source>
</evidence>
<sequence length="407" mass="43393">MKAVQFDVTIPRYVAARLAGRVTPEAYTGPLGAARLRELPVPPLPGPDWALIRTRLGGVCGSDLHTIFLETSPSTSPLASFPFVLGHENVGVIEHLGPEVEGFSVGQRVVVDPVLGCKARGIDPPCPACQRGDYQLCHRFTEGRLAPGTLIGTCRDTGGSWGEYFVAHRSQLLAVPETLSDEAALMAEPFAVALHPVLRWPPTQGQTALVIGAGTVGLGVVAALRALVPGIRVVAVARHRHQADMAARLGADQVVTERGAALDARLASLLDARLLRPILGRPVPVGGADVTYECVGSAASIGDALRFTRAGGRVVLAGLAAMPRGVDWTPIWLKELELRGTYCYGYERLPDGRRIRTMAYALELMAEGRVDLAPMVTHTFPLERWRDAVRTASRKGGSGAIRVALAP</sequence>
<evidence type="ECO:0000256" key="4">
    <source>
        <dbReference type="RuleBase" id="RU361277"/>
    </source>
</evidence>
<dbReference type="InterPro" id="IPR013154">
    <property type="entry name" value="ADH-like_N"/>
</dbReference>
<gene>
    <name evidence="7" type="ORF">VLY81_12740</name>
</gene>
<dbReference type="Pfam" id="PF00107">
    <property type="entry name" value="ADH_zinc_N"/>
    <property type="match status" value="1"/>
</dbReference>